<dbReference type="GO" id="GO:0030246">
    <property type="term" value="F:carbohydrate binding"/>
    <property type="evidence" value="ECO:0007669"/>
    <property type="project" value="UniProtKB-KW"/>
</dbReference>
<keyword evidence="3" id="KW-0732">Signal</keyword>
<dbReference type="eggNOG" id="ENOG502QRZ3">
    <property type="taxonomic scope" value="Eukaryota"/>
</dbReference>
<reference evidence="6" key="1">
    <citation type="journal article" date="2013" name="Nat. Genet.">
        <title>The Capsella rubella genome and the genomic consequences of rapid mating system evolution.</title>
        <authorList>
            <person name="Slotte T."/>
            <person name="Hazzouri K.M."/>
            <person name="Agren J.A."/>
            <person name="Koenig D."/>
            <person name="Maumus F."/>
            <person name="Guo Y.L."/>
            <person name="Steige K."/>
            <person name="Platts A.E."/>
            <person name="Escobar J.S."/>
            <person name="Newman L.K."/>
            <person name="Wang W."/>
            <person name="Mandakova T."/>
            <person name="Vello E."/>
            <person name="Smith L.M."/>
            <person name="Henz S.R."/>
            <person name="Steffen J."/>
            <person name="Takuno S."/>
            <person name="Brandvain Y."/>
            <person name="Coop G."/>
            <person name="Andolfatto P."/>
            <person name="Hu T.T."/>
            <person name="Blanchette M."/>
            <person name="Clark R.M."/>
            <person name="Quesneville H."/>
            <person name="Nordborg M."/>
            <person name="Gaut B.S."/>
            <person name="Lysak M.A."/>
            <person name="Jenkins J."/>
            <person name="Grimwood J."/>
            <person name="Chapman J."/>
            <person name="Prochnik S."/>
            <person name="Shu S."/>
            <person name="Rokhsar D."/>
            <person name="Schmutz J."/>
            <person name="Weigel D."/>
            <person name="Wright S.I."/>
        </authorList>
    </citation>
    <scope>NUCLEOTIDE SEQUENCE [LARGE SCALE GENOMIC DNA]</scope>
    <source>
        <strain evidence="6">cv. Monte Gargano</strain>
    </source>
</reference>
<feature type="signal peptide" evidence="3">
    <location>
        <begin position="1"/>
        <end position="19"/>
    </location>
</feature>
<dbReference type="EMBL" id="KB870810">
    <property type="protein sequence ID" value="EOA22603.1"/>
    <property type="molecule type" value="Genomic_DNA"/>
</dbReference>
<proteinExistence type="inferred from homology"/>
<dbReference type="OrthoDB" id="543442at2759"/>
<dbReference type="STRING" id="81985.R0HFR1"/>
<evidence type="ECO:0000313" key="5">
    <source>
        <dbReference type="EMBL" id="EOA22603.1"/>
    </source>
</evidence>
<comment type="similarity">
    <text evidence="1">Belongs to the leguminous lectin family.</text>
</comment>
<dbReference type="KEGG" id="crb:17881267"/>
<dbReference type="InterPro" id="IPR016363">
    <property type="entry name" value="L-lectin"/>
</dbReference>
<evidence type="ECO:0000313" key="6">
    <source>
        <dbReference type="Proteomes" id="UP000029121"/>
    </source>
</evidence>
<keyword evidence="6" id="KW-1185">Reference proteome</keyword>
<dbReference type="CDD" id="cd06899">
    <property type="entry name" value="lectin_legume_LecRK_Arcelin_ConA"/>
    <property type="match status" value="1"/>
</dbReference>
<dbReference type="Pfam" id="PF00139">
    <property type="entry name" value="Lectin_legB"/>
    <property type="match status" value="1"/>
</dbReference>
<protein>
    <recommendedName>
        <fullName evidence="4">Legume lectin domain-containing protein</fullName>
    </recommendedName>
</protein>
<evidence type="ECO:0000259" key="4">
    <source>
        <dbReference type="Pfam" id="PF00139"/>
    </source>
</evidence>
<dbReference type="SUPFAM" id="SSF49899">
    <property type="entry name" value="Concanavalin A-like lectins/glucanases"/>
    <property type="match status" value="1"/>
</dbReference>
<evidence type="ECO:0000256" key="3">
    <source>
        <dbReference type="SAM" id="SignalP"/>
    </source>
</evidence>
<dbReference type="InterPro" id="IPR013320">
    <property type="entry name" value="ConA-like_dom_sf"/>
</dbReference>
<gene>
    <name evidence="5" type="ORF">CARUB_v10003270mg</name>
</gene>
<dbReference type="AlphaFoldDB" id="R0HFR1"/>
<dbReference type="PANTHER" id="PTHR32401">
    <property type="entry name" value="CONCANAVALIN A-LIKE LECTIN FAMILY PROTEIN"/>
    <property type="match status" value="1"/>
</dbReference>
<evidence type="ECO:0000256" key="1">
    <source>
        <dbReference type="ARBA" id="ARBA00007606"/>
    </source>
</evidence>
<dbReference type="Gene3D" id="2.60.120.200">
    <property type="match status" value="1"/>
</dbReference>
<dbReference type="InterPro" id="IPR050258">
    <property type="entry name" value="Leguminous_Lectin"/>
</dbReference>
<organism evidence="5 6">
    <name type="scientific">Capsella rubella</name>
    <dbReference type="NCBI Taxonomy" id="81985"/>
    <lineage>
        <taxon>Eukaryota</taxon>
        <taxon>Viridiplantae</taxon>
        <taxon>Streptophyta</taxon>
        <taxon>Embryophyta</taxon>
        <taxon>Tracheophyta</taxon>
        <taxon>Spermatophyta</taxon>
        <taxon>Magnoliopsida</taxon>
        <taxon>eudicotyledons</taxon>
        <taxon>Gunneridae</taxon>
        <taxon>Pentapetalae</taxon>
        <taxon>rosids</taxon>
        <taxon>malvids</taxon>
        <taxon>Brassicales</taxon>
        <taxon>Brassicaceae</taxon>
        <taxon>Camelineae</taxon>
        <taxon>Capsella</taxon>
    </lineage>
</organism>
<name>R0HFR1_9BRAS</name>
<sequence>MQIHKLCFLALLLSHTTSAVKLSLKTSEFIFLGDAELGPASDGVSLSRALSMTRDANPCSHGQTLWSTPLSFKPSSNSSSPYPFETSFTFSITSRVKPAPGHGLAFVFVPSIESSGPGPAGFLGILNKTTNGNPNSHVFAVEFDDFQDKSFGDITDNHVGININSVTSVVAQKAGYWVQTRIGKRLLWSFKEVKLSNGERYKAWIEYRNSKVTVTLAPENVKKPKKPLIVAHLDLSKVFLEKMYPGFSGAMGRGVERHDIWSWTFQNSAKGTVKNKQKKRWI</sequence>
<dbReference type="PANTHER" id="PTHR32401:SF38">
    <property type="entry name" value="LECTIN-LIKE PROTEIN"/>
    <property type="match status" value="1"/>
</dbReference>
<dbReference type="InterPro" id="IPR001220">
    <property type="entry name" value="Legume_lectin_dom"/>
</dbReference>
<evidence type="ECO:0000256" key="2">
    <source>
        <dbReference type="ARBA" id="ARBA00022734"/>
    </source>
</evidence>
<dbReference type="Proteomes" id="UP000029121">
    <property type="component" value="Unassembled WGS sequence"/>
</dbReference>
<dbReference type="PIRSF" id="PIRSF002690">
    <property type="entry name" value="L-type_lectin_plant"/>
    <property type="match status" value="1"/>
</dbReference>
<feature type="domain" description="Legume lectin" evidence="4">
    <location>
        <begin position="45"/>
        <end position="278"/>
    </location>
</feature>
<keyword evidence="2" id="KW-0430">Lectin</keyword>
<accession>R0HFR1</accession>
<feature type="chain" id="PRO_5004341761" description="Legume lectin domain-containing protein" evidence="3">
    <location>
        <begin position="20"/>
        <end position="282"/>
    </location>
</feature>